<sequence>MEVIKIVVFVIGLFFGIESSTIIAETTEVTINPKEKTMVIQQKNLLAIYPKEKDTSFAAEEFTKIYYYKTNWNKHLNAFAEKSIVYTTSDDKTLDATITLQYTSDEDLKIFAIDKNRKGQFSIINLPNWVLKTNDGTLNGNYWNFDADKPFSFTYNPVENVPETYTVNKKILYATWKKLAKK</sequence>
<organism evidence="1 2">
    <name type="scientific">Kordia algicida OT-1</name>
    <dbReference type="NCBI Taxonomy" id="391587"/>
    <lineage>
        <taxon>Bacteria</taxon>
        <taxon>Pseudomonadati</taxon>
        <taxon>Bacteroidota</taxon>
        <taxon>Flavobacteriia</taxon>
        <taxon>Flavobacteriales</taxon>
        <taxon>Flavobacteriaceae</taxon>
        <taxon>Kordia</taxon>
    </lineage>
</organism>
<dbReference type="Proteomes" id="UP000002945">
    <property type="component" value="Unassembled WGS sequence"/>
</dbReference>
<dbReference type="OrthoDB" id="796799at2"/>
<proteinExistence type="predicted"/>
<dbReference type="RefSeq" id="WP_007094895.1">
    <property type="nucleotide sequence ID" value="NZ_CP142125.1"/>
</dbReference>
<accession>A9DID9</accession>
<keyword evidence="2" id="KW-1185">Reference proteome</keyword>
<dbReference type="eggNOG" id="ENOG5032XV3">
    <property type="taxonomic scope" value="Bacteria"/>
</dbReference>
<dbReference type="STRING" id="391587.KAOT1_11727"/>
<dbReference type="AlphaFoldDB" id="A9DID9"/>
<name>A9DID9_9FLAO</name>
<evidence type="ECO:0000313" key="2">
    <source>
        <dbReference type="Proteomes" id="UP000002945"/>
    </source>
</evidence>
<reference evidence="1 2" key="1">
    <citation type="journal article" date="2011" name="J. Bacteriol.">
        <title>Genome sequence of the algicidal bacterium Kordia algicida OT-1.</title>
        <authorList>
            <person name="Lee H.S."/>
            <person name="Kang S.G."/>
            <person name="Kwon K.K."/>
            <person name="Lee J.H."/>
            <person name="Kim S.J."/>
        </authorList>
    </citation>
    <scope>NUCLEOTIDE SEQUENCE [LARGE SCALE GENOMIC DNA]</scope>
    <source>
        <strain evidence="1 2">OT-1</strain>
    </source>
</reference>
<dbReference type="EMBL" id="ABIB01000001">
    <property type="protein sequence ID" value="EDP97881.1"/>
    <property type="molecule type" value="Genomic_DNA"/>
</dbReference>
<comment type="caution">
    <text evidence="1">The sequence shown here is derived from an EMBL/GenBank/DDBJ whole genome shotgun (WGS) entry which is preliminary data.</text>
</comment>
<evidence type="ECO:0000313" key="1">
    <source>
        <dbReference type="EMBL" id="EDP97881.1"/>
    </source>
</evidence>
<protein>
    <submittedName>
        <fullName evidence="1">Uncharacterized protein</fullName>
    </submittedName>
</protein>
<gene>
    <name evidence="1" type="ORF">KAOT1_11727</name>
</gene>
<dbReference type="HOGENOM" id="CLU_1480196_0_0_10"/>